<feature type="region of interest" description="Disordered" evidence="1">
    <location>
        <begin position="204"/>
        <end position="233"/>
    </location>
</feature>
<evidence type="ECO:0000313" key="3">
    <source>
        <dbReference type="Proteomes" id="UP000307440"/>
    </source>
</evidence>
<dbReference type="OrthoDB" id="10688766at2759"/>
<feature type="region of interest" description="Disordered" evidence="1">
    <location>
        <begin position="508"/>
        <end position="541"/>
    </location>
</feature>
<feature type="compositionally biased region" description="Polar residues" evidence="1">
    <location>
        <begin position="152"/>
        <end position="175"/>
    </location>
</feature>
<organism evidence="2 3">
    <name type="scientific">Coprinopsis marcescibilis</name>
    <name type="common">Agaric fungus</name>
    <name type="synonym">Psathyrella marcescibilis</name>
    <dbReference type="NCBI Taxonomy" id="230819"/>
    <lineage>
        <taxon>Eukaryota</taxon>
        <taxon>Fungi</taxon>
        <taxon>Dikarya</taxon>
        <taxon>Basidiomycota</taxon>
        <taxon>Agaricomycotina</taxon>
        <taxon>Agaricomycetes</taxon>
        <taxon>Agaricomycetidae</taxon>
        <taxon>Agaricales</taxon>
        <taxon>Agaricineae</taxon>
        <taxon>Psathyrellaceae</taxon>
        <taxon>Coprinopsis</taxon>
    </lineage>
</organism>
<name>A0A5C3K8X4_COPMA</name>
<feature type="compositionally biased region" description="Polar residues" evidence="1">
    <location>
        <begin position="1"/>
        <end position="12"/>
    </location>
</feature>
<evidence type="ECO:0000313" key="2">
    <source>
        <dbReference type="EMBL" id="TFK16516.1"/>
    </source>
</evidence>
<proteinExistence type="predicted"/>
<feature type="compositionally biased region" description="Polar residues" evidence="1">
    <location>
        <begin position="135"/>
        <end position="144"/>
    </location>
</feature>
<reference evidence="2 3" key="1">
    <citation type="journal article" date="2019" name="Nat. Ecol. Evol.">
        <title>Megaphylogeny resolves global patterns of mushroom evolution.</title>
        <authorList>
            <person name="Varga T."/>
            <person name="Krizsan K."/>
            <person name="Foldi C."/>
            <person name="Dima B."/>
            <person name="Sanchez-Garcia M."/>
            <person name="Sanchez-Ramirez S."/>
            <person name="Szollosi G.J."/>
            <person name="Szarkandi J.G."/>
            <person name="Papp V."/>
            <person name="Albert L."/>
            <person name="Andreopoulos W."/>
            <person name="Angelini C."/>
            <person name="Antonin V."/>
            <person name="Barry K.W."/>
            <person name="Bougher N.L."/>
            <person name="Buchanan P."/>
            <person name="Buyck B."/>
            <person name="Bense V."/>
            <person name="Catcheside P."/>
            <person name="Chovatia M."/>
            <person name="Cooper J."/>
            <person name="Damon W."/>
            <person name="Desjardin D."/>
            <person name="Finy P."/>
            <person name="Geml J."/>
            <person name="Haridas S."/>
            <person name="Hughes K."/>
            <person name="Justo A."/>
            <person name="Karasinski D."/>
            <person name="Kautmanova I."/>
            <person name="Kiss B."/>
            <person name="Kocsube S."/>
            <person name="Kotiranta H."/>
            <person name="LaButti K.M."/>
            <person name="Lechner B.E."/>
            <person name="Liimatainen K."/>
            <person name="Lipzen A."/>
            <person name="Lukacs Z."/>
            <person name="Mihaltcheva S."/>
            <person name="Morgado L.N."/>
            <person name="Niskanen T."/>
            <person name="Noordeloos M.E."/>
            <person name="Ohm R.A."/>
            <person name="Ortiz-Santana B."/>
            <person name="Ovrebo C."/>
            <person name="Racz N."/>
            <person name="Riley R."/>
            <person name="Savchenko A."/>
            <person name="Shiryaev A."/>
            <person name="Soop K."/>
            <person name="Spirin V."/>
            <person name="Szebenyi C."/>
            <person name="Tomsovsky M."/>
            <person name="Tulloss R.E."/>
            <person name="Uehling J."/>
            <person name="Grigoriev I.V."/>
            <person name="Vagvolgyi C."/>
            <person name="Papp T."/>
            <person name="Martin F.M."/>
            <person name="Miettinen O."/>
            <person name="Hibbett D.S."/>
            <person name="Nagy L.G."/>
        </authorList>
    </citation>
    <scope>NUCLEOTIDE SEQUENCE [LARGE SCALE GENOMIC DNA]</scope>
    <source>
        <strain evidence="2 3">CBS 121175</strain>
    </source>
</reference>
<feature type="region of interest" description="Disordered" evidence="1">
    <location>
        <begin position="1"/>
        <end position="25"/>
    </location>
</feature>
<dbReference type="AlphaFoldDB" id="A0A5C3K8X4"/>
<feature type="compositionally biased region" description="Polar residues" evidence="1">
    <location>
        <begin position="219"/>
        <end position="233"/>
    </location>
</feature>
<keyword evidence="3" id="KW-1185">Reference proteome</keyword>
<feature type="region of interest" description="Disordered" evidence="1">
    <location>
        <begin position="135"/>
        <end position="175"/>
    </location>
</feature>
<gene>
    <name evidence="2" type="ORF">FA15DRAFT_662091</name>
</gene>
<protein>
    <submittedName>
        <fullName evidence="2">Uncharacterized protein</fullName>
    </submittedName>
</protein>
<evidence type="ECO:0000256" key="1">
    <source>
        <dbReference type="SAM" id="MobiDB-lite"/>
    </source>
</evidence>
<sequence length="890" mass="95604">MTTGSAQDNDGPQPTPEIHLPGNLDLTPTLATLNAPQGRRATCSLTANMKAQGLTGPDNQNPLPAPRPHGRAKRAPLNPQGSAQLDPGAGWTQDGPTAPCAHAVALPPGITTDDISKYLGPGELDSVLAELDNPYQLTPSQTPEPTDDPFLSTLNTSAAPTSVTPASEHNTSGLTTDTLGLALNIPLSAPSNNLHGPALFSDSSASIDAESTPKDDTEVSASSRNFSKPGHTTKTNSEKIELLFDSLNETVDEAADTLLLPRDDLRHFYVKYYKNQSIQKLTDKLDDDRIQFLTATFQDLDQAVANVAMMVEKSGENLVDFYHSRYTAKPRASCEYNQLLQMEKMAVAFHSVKKSATVKYQADKTSGTLKEKVDVVSALKALQGPNVSVSSREKNFANYMKDMSTLVTKAHDKHNIETLIISVGPSTHRDQNIFYFNKTPGLDEFVNTFGVSVDDFIGYACAKASNVIKLRNVVRNATQPACGLEPDSGEISPRKYEVTNILQLVNQGSETETVTATTPLPPPSNATPSSSKPKPAPQSPLGTVLMVANPPKPKKMSKEVNIEFVRDVLNEVASLVDPHFIKGVSKLPFRSLPRYLASFGCVLKMWPIPTGFPCEFKKGNPQGVKDMPALDATNFVRGLTEQGGGLILQRHDRQELLDGEHPVIISAPPILTPAQKLAVDELTRKGKQTLDRTSYLLPCGRQCYVDGRIDWDGPPALVRKPASAAPAIHASDDETDSTASRKCSSSTAIAPQDNSKKQGMAARFATPQIVVTATPSPATVTTAAVTGATTRPSSTIVSIATYPTANTASPAIPSPPAVLSTSYGPSTPTMRWKGPNLWKVWRLNLAKAMANSSVCILDIIVIFWVSAEVTLFSLFQLLGKGPLKYGLTGI</sequence>
<dbReference type="EMBL" id="ML210762">
    <property type="protein sequence ID" value="TFK16516.1"/>
    <property type="molecule type" value="Genomic_DNA"/>
</dbReference>
<dbReference type="Proteomes" id="UP000307440">
    <property type="component" value="Unassembled WGS sequence"/>
</dbReference>
<feature type="compositionally biased region" description="Polar residues" evidence="1">
    <location>
        <begin position="737"/>
        <end position="753"/>
    </location>
</feature>
<feature type="region of interest" description="Disordered" evidence="1">
    <location>
        <begin position="51"/>
        <end position="105"/>
    </location>
</feature>
<feature type="region of interest" description="Disordered" evidence="1">
    <location>
        <begin position="722"/>
        <end position="761"/>
    </location>
</feature>
<accession>A0A5C3K8X4</accession>